<evidence type="ECO:0000256" key="2">
    <source>
        <dbReference type="SAM" id="SignalP"/>
    </source>
</evidence>
<evidence type="ECO:0000256" key="1">
    <source>
        <dbReference type="ARBA" id="ARBA00022729"/>
    </source>
</evidence>
<comment type="caution">
    <text evidence="5">The sequence shown here is derived from an EMBL/GenBank/DDBJ whole genome shotgun (WGS) entry which is preliminary data.</text>
</comment>
<keyword evidence="6" id="KW-1185">Reference proteome</keyword>
<dbReference type="Pfam" id="PF18962">
    <property type="entry name" value="Por_Secre_tail"/>
    <property type="match status" value="1"/>
</dbReference>
<dbReference type="InterPro" id="IPR039448">
    <property type="entry name" value="Beta_helix"/>
</dbReference>
<feature type="domain" description="Secretion system C-terminal sorting" evidence="4">
    <location>
        <begin position="420"/>
        <end position="487"/>
    </location>
</feature>
<reference evidence="5 6" key="1">
    <citation type="submission" date="2020-07" db="EMBL/GenBank/DDBJ databases">
        <title>Moheibacter lacus sp. nov., a member of the family Flavobacteriaceae isolated from freshwater lake sediment.</title>
        <authorList>
            <person name="Liu Y."/>
        </authorList>
    </citation>
    <scope>NUCLEOTIDE SEQUENCE [LARGE SCALE GENOMIC DNA]</scope>
    <source>
        <strain evidence="5 6">BDHS18</strain>
    </source>
</reference>
<dbReference type="InterPro" id="IPR012334">
    <property type="entry name" value="Pectin_lyas_fold"/>
</dbReference>
<evidence type="ECO:0000259" key="3">
    <source>
        <dbReference type="Pfam" id="PF13229"/>
    </source>
</evidence>
<dbReference type="AlphaFoldDB" id="A0A838ZSZ3"/>
<feature type="chain" id="PRO_5032540969" evidence="2">
    <location>
        <begin position="20"/>
        <end position="488"/>
    </location>
</feature>
<dbReference type="InterPro" id="IPR011050">
    <property type="entry name" value="Pectin_lyase_fold/virulence"/>
</dbReference>
<keyword evidence="1 2" id="KW-0732">Signal</keyword>
<name>A0A838ZSZ3_9FLAO</name>
<evidence type="ECO:0000313" key="6">
    <source>
        <dbReference type="Proteomes" id="UP000552241"/>
    </source>
</evidence>
<dbReference type="EMBL" id="JACDZE010000003">
    <property type="protein sequence ID" value="MBA5630100.1"/>
    <property type="molecule type" value="Genomic_DNA"/>
</dbReference>
<proteinExistence type="predicted"/>
<dbReference type="NCBIfam" id="TIGR04183">
    <property type="entry name" value="Por_Secre_tail"/>
    <property type="match status" value="1"/>
</dbReference>
<dbReference type="Pfam" id="PF13229">
    <property type="entry name" value="Beta_helix"/>
    <property type="match status" value="1"/>
</dbReference>
<dbReference type="Gene3D" id="2.160.20.10">
    <property type="entry name" value="Single-stranded right-handed beta-helix, Pectin lyase-like"/>
    <property type="match status" value="1"/>
</dbReference>
<evidence type="ECO:0000259" key="4">
    <source>
        <dbReference type="Pfam" id="PF18962"/>
    </source>
</evidence>
<dbReference type="InterPro" id="IPR006626">
    <property type="entry name" value="PbH1"/>
</dbReference>
<dbReference type="RefSeq" id="WP_182043705.1">
    <property type="nucleotide sequence ID" value="NZ_JACDZE010000003.1"/>
</dbReference>
<sequence length="488" mass="53360">MTIRFLSLFMTFCFTPLVAQYSTPNTGVHWTLDDIAANSPTTVTVSGNEYTLHENLLVEVNDSLSLNENLVLKIAADVEIEVKGFFSSDADEITITAVDPENPYEGFWMFDTSEIYFNNTLVEYGGGIRVITPDFLMENSEVSNNNKSDGSATGGAISFSNGSPVVRNSTFRNNIHPALSSGATNSVAIQVENCLFEGNNTTNNNRPQINMGPSGTADSTRIINNTIIGNRDFTVVGGVSVSSLAGVQNQFVIKNNTIRDNRYGFTSLGPSSGVIENNILEDNDTETNPMNGGSGISLYNTEMVIIKGNEIRRNLWGITVIGTAQANLGSDDAEDLNPGGNIFSENGNGGEIYALFNNTPNPIKALHNCWIEGQESTAEDVESVISHVVDDPALGEVFFDPFECGIVMETVDFDQKSFRIYPNPAKNSFQIESVENGTIKIFDLNGKLIQTEEKNSVQKQIQIRLPKGIYLVEFETEKSKSTQKLIIR</sequence>
<dbReference type="SMART" id="SM00710">
    <property type="entry name" value="PbH1"/>
    <property type="match status" value="5"/>
</dbReference>
<dbReference type="Proteomes" id="UP000552241">
    <property type="component" value="Unassembled WGS sequence"/>
</dbReference>
<dbReference type="InterPro" id="IPR026444">
    <property type="entry name" value="Secre_tail"/>
</dbReference>
<accession>A0A838ZSZ3</accession>
<gene>
    <name evidence="5" type="ORF">HU137_09985</name>
</gene>
<dbReference type="SUPFAM" id="SSF51126">
    <property type="entry name" value="Pectin lyase-like"/>
    <property type="match status" value="2"/>
</dbReference>
<evidence type="ECO:0000313" key="5">
    <source>
        <dbReference type="EMBL" id="MBA5630100.1"/>
    </source>
</evidence>
<feature type="domain" description="Right handed beta helix" evidence="3">
    <location>
        <begin position="163"/>
        <end position="325"/>
    </location>
</feature>
<protein>
    <submittedName>
        <fullName evidence="5">T9SS type A sorting domain-containing protein</fullName>
    </submittedName>
</protein>
<organism evidence="5 6">
    <name type="scientific">Moheibacter lacus</name>
    <dbReference type="NCBI Taxonomy" id="2745851"/>
    <lineage>
        <taxon>Bacteria</taxon>
        <taxon>Pseudomonadati</taxon>
        <taxon>Bacteroidota</taxon>
        <taxon>Flavobacteriia</taxon>
        <taxon>Flavobacteriales</taxon>
        <taxon>Weeksellaceae</taxon>
        <taxon>Moheibacter</taxon>
    </lineage>
</organism>
<feature type="signal peptide" evidence="2">
    <location>
        <begin position="1"/>
        <end position="19"/>
    </location>
</feature>